<keyword evidence="2" id="KW-0503">Monooxygenase</keyword>
<dbReference type="InterPro" id="IPR006980">
    <property type="entry name" value="NH3_CH4_mOase_C"/>
</dbReference>
<feature type="non-terminal residue" evidence="2">
    <location>
        <position position="1"/>
    </location>
</feature>
<keyword evidence="2" id="KW-0560">Oxidoreductase</keyword>
<dbReference type="AlphaFoldDB" id="A0A1I5EZK2"/>
<accession>A0A1I5EZK2</accession>
<dbReference type="Pfam" id="PF04896">
    <property type="entry name" value="AmoC"/>
    <property type="match status" value="1"/>
</dbReference>
<dbReference type="eggNOG" id="ENOG502Z9T7">
    <property type="taxonomic scope" value="Bacteria"/>
</dbReference>
<dbReference type="STRING" id="1266925.GCA_000619905_02716"/>
<dbReference type="InterPro" id="IPR023349">
    <property type="entry name" value="NH3_CH4_mOase_C_sf"/>
</dbReference>
<protein>
    <submittedName>
        <fullName evidence="2">Methane/ammonia monooxygenase subunit C</fullName>
    </submittedName>
</protein>
<keyword evidence="1" id="KW-0472">Membrane</keyword>
<reference evidence="3" key="1">
    <citation type="submission" date="2016-10" db="EMBL/GenBank/DDBJ databases">
        <authorList>
            <person name="Varghese N."/>
        </authorList>
    </citation>
    <scope>NUCLEOTIDE SEQUENCE [LARGE SCALE GENOMIC DNA]</scope>
    <source>
        <strain evidence="3">Nsp8</strain>
    </source>
</reference>
<evidence type="ECO:0000256" key="1">
    <source>
        <dbReference type="SAM" id="Phobius"/>
    </source>
</evidence>
<keyword evidence="1" id="KW-0812">Transmembrane</keyword>
<feature type="transmembrane region" description="Helical" evidence="1">
    <location>
        <begin position="12"/>
        <end position="34"/>
    </location>
</feature>
<gene>
    <name evidence="2" type="ORF">SAMN05216386_2832</name>
</gene>
<evidence type="ECO:0000313" key="2">
    <source>
        <dbReference type="EMBL" id="SFO16897.1"/>
    </source>
</evidence>
<keyword evidence="3" id="KW-1185">Reference proteome</keyword>
<dbReference type="GO" id="GO:0004497">
    <property type="term" value="F:monooxygenase activity"/>
    <property type="evidence" value="ECO:0007669"/>
    <property type="project" value="UniProtKB-KW"/>
</dbReference>
<dbReference type="EMBL" id="FOVJ01000009">
    <property type="protein sequence ID" value="SFO16897.1"/>
    <property type="molecule type" value="Genomic_DNA"/>
</dbReference>
<dbReference type="Proteomes" id="UP000183107">
    <property type="component" value="Unassembled WGS sequence"/>
</dbReference>
<dbReference type="Gene3D" id="1.20.1050.50">
    <property type="entry name" value="Particulate methane monooxygenase subunit c2. Chain: C"/>
    <property type="match status" value="1"/>
</dbReference>
<organism evidence="2 3">
    <name type="scientific">Nitrosospira briensis</name>
    <dbReference type="NCBI Taxonomy" id="35799"/>
    <lineage>
        <taxon>Bacteria</taxon>
        <taxon>Pseudomonadati</taxon>
        <taxon>Pseudomonadota</taxon>
        <taxon>Betaproteobacteria</taxon>
        <taxon>Nitrosomonadales</taxon>
        <taxon>Nitrosomonadaceae</taxon>
        <taxon>Nitrosospira</taxon>
    </lineage>
</organism>
<name>A0A1I5EZK2_9PROT</name>
<proteinExistence type="predicted"/>
<evidence type="ECO:0000313" key="3">
    <source>
        <dbReference type="Proteomes" id="UP000183107"/>
    </source>
</evidence>
<dbReference type="RefSeq" id="WP_218145043.1">
    <property type="nucleotide sequence ID" value="NZ_FOVJ01000009.1"/>
</dbReference>
<sequence length="56" mass="6333">WFMEELFSAPLHWGFVVLAWAALFAGGVAVQIIARFSNLLDVQWNNQSRAILDDVV</sequence>
<keyword evidence="1" id="KW-1133">Transmembrane helix</keyword>